<feature type="transmembrane region" description="Helical" evidence="5">
    <location>
        <begin position="51"/>
        <end position="71"/>
    </location>
</feature>
<feature type="transmembrane region" description="Helical" evidence="5">
    <location>
        <begin position="78"/>
        <end position="97"/>
    </location>
</feature>
<dbReference type="PANTHER" id="PTHR10434">
    <property type="entry name" value="1-ACYL-SN-GLYCEROL-3-PHOSPHATE ACYLTRANSFERASE"/>
    <property type="match status" value="1"/>
</dbReference>
<keyword evidence="2 7" id="KW-0808">Transferase</keyword>
<dbReference type="Proteomes" id="UP000542342">
    <property type="component" value="Unassembled WGS sequence"/>
</dbReference>
<evidence type="ECO:0000313" key="7">
    <source>
        <dbReference type="EMBL" id="MBA2227840.1"/>
    </source>
</evidence>
<organism evidence="7 8">
    <name type="scientific">Thermogemmata fonticola</name>
    <dbReference type="NCBI Taxonomy" id="2755323"/>
    <lineage>
        <taxon>Bacteria</taxon>
        <taxon>Pseudomonadati</taxon>
        <taxon>Planctomycetota</taxon>
        <taxon>Planctomycetia</taxon>
        <taxon>Gemmatales</taxon>
        <taxon>Gemmataceae</taxon>
        <taxon>Thermogemmata</taxon>
    </lineage>
</organism>
<evidence type="ECO:0000313" key="8">
    <source>
        <dbReference type="Proteomes" id="UP000542342"/>
    </source>
</evidence>
<dbReference type="PANTHER" id="PTHR10434:SF11">
    <property type="entry name" value="1-ACYL-SN-GLYCEROL-3-PHOSPHATE ACYLTRANSFERASE"/>
    <property type="match status" value="1"/>
</dbReference>
<feature type="domain" description="Phospholipid/glycerol acyltransferase" evidence="6">
    <location>
        <begin position="228"/>
        <end position="345"/>
    </location>
</feature>
<feature type="transmembrane region" description="Helical" evidence="5">
    <location>
        <begin position="24"/>
        <end position="45"/>
    </location>
</feature>
<feature type="region of interest" description="Disordered" evidence="4">
    <location>
        <begin position="409"/>
        <end position="468"/>
    </location>
</feature>
<feature type="transmembrane region" description="Helical" evidence="5">
    <location>
        <begin position="175"/>
        <end position="194"/>
    </location>
</feature>
<dbReference type="CDD" id="cd07989">
    <property type="entry name" value="LPLAT_AGPAT-like"/>
    <property type="match status" value="1"/>
</dbReference>
<dbReference type="SMART" id="SM00563">
    <property type="entry name" value="PlsC"/>
    <property type="match status" value="1"/>
</dbReference>
<evidence type="ECO:0000256" key="5">
    <source>
        <dbReference type="SAM" id="Phobius"/>
    </source>
</evidence>
<evidence type="ECO:0000256" key="2">
    <source>
        <dbReference type="ARBA" id="ARBA00022679"/>
    </source>
</evidence>
<evidence type="ECO:0000256" key="1">
    <source>
        <dbReference type="ARBA" id="ARBA00005189"/>
    </source>
</evidence>
<keyword evidence="5" id="KW-1133">Transmembrane helix</keyword>
<keyword evidence="3 7" id="KW-0012">Acyltransferase</keyword>
<evidence type="ECO:0000259" key="6">
    <source>
        <dbReference type="SMART" id="SM00563"/>
    </source>
</evidence>
<evidence type="ECO:0000256" key="4">
    <source>
        <dbReference type="SAM" id="MobiDB-lite"/>
    </source>
</evidence>
<protein>
    <submittedName>
        <fullName evidence="7">1-acyl-sn-glycerol-3-phosphate acyltransferase</fullName>
    </submittedName>
</protein>
<dbReference type="RefSeq" id="WP_194539703.1">
    <property type="nucleotide sequence ID" value="NZ_JACEFB010000020.1"/>
</dbReference>
<feature type="transmembrane region" description="Helical" evidence="5">
    <location>
        <begin position="133"/>
        <end position="155"/>
    </location>
</feature>
<feature type="compositionally biased region" description="Basic and acidic residues" evidence="4">
    <location>
        <begin position="454"/>
        <end position="468"/>
    </location>
</feature>
<accession>A0A7V8VGW8</accession>
<feature type="transmembrane region" description="Helical" evidence="5">
    <location>
        <begin position="103"/>
        <end position="121"/>
    </location>
</feature>
<name>A0A7V8VGW8_9BACT</name>
<dbReference type="GO" id="GO:0006654">
    <property type="term" value="P:phosphatidic acid biosynthetic process"/>
    <property type="evidence" value="ECO:0007669"/>
    <property type="project" value="TreeGrafter"/>
</dbReference>
<sequence>MAEGSPARQPLEAPQIRRARRAGLALLLLGSGAASGTIGLVTAAAETTERAWAAGSFLLVLVLVVAGLQLYWSAYRAWGWAVYGAWLWLALVAHGGYWQHWPGWAHGLALGLLLGGPLRALRYYRRRSGPETLLLLVAGLVLAGGVGAVLLRMAGAVGEEWLDVVSRFGGSGGAFWGWLTGAAGMALLASIGLFRPAFALACEPLLWLMYAVRWRGGGEEQVPAHSPCLVIANHACWGDPLFLEKMLPRPTTPMMTSRFYDLPVLRFWMRHFGVIRVPEQPLKKETPEVQEAIAALERGECLVIFPEGYLRRREEQPLRRFGRGIWLILRACPQVPIFACWIEGNWGSYTSYWNGPPTKNKRPDFRRPIRIAVTGPHWVPAAVLADHWQTRFFLMDLVDAARQQLGLPPLGPFASAPPAALHRDPGHEPDGEEEEPDSGPHNAGEPDSGPDGEGQPHRPTEPPLEHRS</sequence>
<dbReference type="GO" id="GO:0003841">
    <property type="term" value="F:1-acylglycerol-3-phosphate O-acyltransferase activity"/>
    <property type="evidence" value="ECO:0007669"/>
    <property type="project" value="TreeGrafter"/>
</dbReference>
<keyword evidence="8" id="KW-1185">Reference proteome</keyword>
<dbReference type="Pfam" id="PF01553">
    <property type="entry name" value="Acyltransferase"/>
    <property type="match status" value="1"/>
</dbReference>
<evidence type="ECO:0000256" key="3">
    <source>
        <dbReference type="ARBA" id="ARBA00023315"/>
    </source>
</evidence>
<keyword evidence="5" id="KW-0472">Membrane</keyword>
<dbReference type="AlphaFoldDB" id="A0A7V8VGW8"/>
<dbReference type="InterPro" id="IPR002123">
    <property type="entry name" value="Plipid/glycerol_acylTrfase"/>
</dbReference>
<comment type="caution">
    <text evidence="7">The sequence shown here is derived from an EMBL/GenBank/DDBJ whole genome shotgun (WGS) entry which is preliminary data.</text>
</comment>
<reference evidence="7 8" key="1">
    <citation type="submission" date="2020-07" db="EMBL/GenBank/DDBJ databases">
        <title>Thermogemmata thermophila gen. nov., sp. nov., a novel moderate thermophilic planctomycete from a Kamchatka hot spring.</title>
        <authorList>
            <person name="Elcheninov A.G."/>
            <person name="Podosokorskaya O.A."/>
            <person name="Kovaleva O.L."/>
            <person name="Novikov A."/>
            <person name="Bonch-Osmolovskaya E.A."/>
            <person name="Toshchakov S.V."/>
            <person name="Kublanov I.V."/>
        </authorList>
    </citation>
    <scope>NUCLEOTIDE SEQUENCE [LARGE SCALE GENOMIC DNA]</scope>
    <source>
        <strain evidence="7 8">2918</strain>
    </source>
</reference>
<dbReference type="EMBL" id="JACEFB010000020">
    <property type="protein sequence ID" value="MBA2227840.1"/>
    <property type="molecule type" value="Genomic_DNA"/>
</dbReference>
<proteinExistence type="predicted"/>
<dbReference type="SUPFAM" id="SSF69593">
    <property type="entry name" value="Glycerol-3-phosphate (1)-acyltransferase"/>
    <property type="match status" value="1"/>
</dbReference>
<keyword evidence="5" id="KW-0812">Transmembrane</keyword>
<gene>
    <name evidence="7" type="ORF">H0921_16900</name>
</gene>
<comment type="pathway">
    <text evidence="1">Lipid metabolism.</text>
</comment>